<protein>
    <submittedName>
        <fullName evidence="1">Uncharacterized protein</fullName>
    </submittedName>
</protein>
<dbReference type="EMBL" id="VSSQ01070641">
    <property type="protein sequence ID" value="MPN22417.1"/>
    <property type="molecule type" value="Genomic_DNA"/>
</dbReference>
<gene>
    <name evidence="1" type="ORF">SDC9_169800</name>
</gene>
<organism evidence="1">
    <name type="scientific">bioreactor metagenome</name>
    <dbReference type="NCBI Taxonomy" id="1076179"/>
    <lineage>
        <taxon>unclassified sequences</taxon>
        <taxon>metagenomes</taxon>
        <taxon>ecological metagenomes</taxon>
    </lineage>
</organism>
<accession>A0A645G679</accession>
<reference evidence="1" key="1">
    <citation type="submission" date="2019-08" db="EMBL/GenBank/DDBJ databases">
        <authorList>
            <person name="Kucharzyk K."/>
            <person name="Murdoch R.W."/>
            <person name="Higgins S."/>
            <person name="Loffler F."/>
        </authorList>
    </citation>
    <scope>NUCLEOTIDE SEQUENCE</scope>
</reference>
<sequence>MLGSGADEFEFAFAKASCADDGGDLLLQRVADDLRRACRDRKIDDHIRLFFDFVERLIDGACIGLRGIKRVYAGNDGKSAALRLNSGINGASHLTADSVDDHRNHVSPPLFGCG</sequence>
<comment type="caution">
    <text evidence="1">The sequence shown here is derived from an EMBL/GenBank/DDBJ whole genome shotgun (WGS) entry which is preliminary data.</text>
</comment>
<dbReference type="AlphaFoldDB" id="A0A645G679"/>
<name>A0A645G679_9ZZZZ</name>
<proteinExistence type="predicted"/>
<evidence type="ECO:0000313" key="1">
    <source>
        <dbReference type="EMBL" id="MPN22417.1"/>
    </source>
</evidence>